<dbReference type="GO" id="GO:0005886">
    <property type="term" value="C:plasma membrane"/>
    <property type="evidence" value="ECO:0007669"/>
    <property type="project" value="UniProtKB-SubCell"/>
</dbReference>
<comment type="similarity">
    <text evidence="2">Belongs to the UPF0702 family.</text>
</comment>
<sequence>MDIIARTIFAFISLLTFSRLLGKKQMSHITLFNYITGITFGSIAADIAIETHISVVDGIISLTVWSLLTVGIGKLSLKFPRIRVLLDGEPTIVIKKGKILEKAMASMHLNMDDISMLLREKDVFSIQDVDYAILEPHGRMSVLKKAEKESPTKEDLKVCVQPALYMPTEIIVDGSIVYKNLLDLNLTKEWLSQALRKAGCSPEQIEEIFYAEIQRDGTLYIDKRVDNVK</sequence>
<reference evidence="10" key="1">
    <citation type="submission" date="2018-08" db="EMBL/GenBank/DDBJ databases">
        <authorList>
            <person name="Chevrot R."/>
        </authorList>
    </citation>
    <scope>NUCLEOTIDE SEQUENCE [LARGE SCALE GENOMIC DNA]</scope>
</reference>
<name>A0A383RAA6_PAEAL</name>
<feature type="domain" description="YetF-like N-terminal transmembrane" evidence="8">
    <location>
        <begin position="2"/>
        <end position="70"/>
    </location>
</feature>
<dbReference type="PANTHER" id="PTHR34582">
    <property type="entry name" value="UPF0702 TRANSMEMBRANE PROTEIN YCAP"/>
    <property type="match status" value="1"/>
</dbReference>
<dbReference type="InterPro" id="IPR023090">
    <property type="entry name" value="UPF0702_alpha/beta_dom_sf"/>
</dbReference>
<gene>
    <name evidence="9" type="ORF">PBLR_11924</name>
</gene>
<keyword evidence="5" id="KW-1133">Transmembrane helix</keyword>
<dbReference type="AlphaFoldDB" id="A0A383RAA6"/>
<evidence type="ECO:0000256" key="3">
    <source>
        <dbReference type="ARBA" id="ARBA00022475"/>
    </source>
</evidence>
<dbReference type="InterPro" id="IPR048454">
    <property type="entry name" value="YetF_N"/>
</dbReference>
<accession>A0A383RAA6</accession>
<dbReference type="InterPro" id="IPR007353">
    <property type="entry name" value="DUF421"/>
</dbReference>
<dbReference type="Gene3D" id="3.30.240.20">
    <property type="entry name" value="bsu07140 like domains"/>
    <property type="match status" value="2"/>
</dbReference>
<evidence type="ECO:0000256" key="1">
    <source>
        <dbReference type="ARBA" id="ARBA00004651"/>
    </source>
</evidence>
<dbReference type="EMBL" id="LS992241">
    <property type="protein sequence ID" value="SYX83502.1"/>
    <property type="molecule type" value="Genomic_DNA"/>
</dbReference>
<organism evidence="9 10">
    <name type="scientific">Paenibacillus alvei</name>
    <name type="common">Bacillus alvei</name>
    <dbReference type="NCBI Taxonomy" id="44250"/>
    <lineage>
        <taxon>Bacteria</taxon>
        <taxon>Bacillati</taxon>
        <taxon>Bacillota</taxon>
        <taxon>Bacilli</taxon>
        <taxon>Bacillales</taxon>
        <taxon>Paenibacillaceae</taxon>
        <taxon>Paenibacillus</taxon>
    </lineage>
</organism>
<evidence type="ECO:0000259" key="8">
    <source>
        <dbReference type="Pfam" id="PF20730"/>
    </source>
</evidence>
<proteinExistence type="inferred from homology"/>
<evidence type="ECO:0000259" key="7">
    <source>
        <dbReference type="Pfam" id="PF04239"/>
    </source>
</evidence>
<dbReference type="Proteomes" id="UP000304148">
    <property type="component" value="Chromosome"/>
</dbReference>
<evidence type="ECO:0000256" key="6">
    <source>
        <dbReference type="ARBA" id="ARBA00023136"/>
    </source>
</evidence>
<feature type="domain" description="YetF C-terminal" evidence="7">
    <location>
        <begin position="78"/>
        <end position="213"/>
    </location>
</feature>
<comment type="subcellular location">
    <subcellularLocation>
        <location evidence="1">Cell membrane</location>
        <topology evidence="1">Multi-pass membrane protein</topology>
    </subcellularLocation>
</comment>
<evidence type="ECO:0000313" key="9">
    <source>
        <dbReference type="EMBL" id="SYX83502.1"/>
    </source>
</evidence>
<dbReference type="RefSeq" id="WP_232055549.1">
    <property type="nucleotide sequence ID" value="NZ_LS992241.1"/>
</dbReference>
<keyword evidence="4" id="KW-0812">Transmembrane</keyword>
<evidence type="ECO:0000256" key="5">
    <source>
        <dbReference type="ARBA" id="ARBA00022989"/>
    </source>
</evidence>
<protein>
    <recommendedName>
        <fullName evidence="11">DUF421 domain-containing protein</fullName>
    </recommendedName>
</protein>
<keyword evidence="3" id="KW-1003">Cell membrane</keyword>
<keyword evidence="6" id="KW-0472">Membrane</keyword>
<dbReference type="Pfam" id="PF04239">
    <property type="entry name" value="DUF421"/>
    <property type="match status" value="1"/>
</dbReference>
<evidence type="ECO:0000313" key="10">
    <source>
        <dbReference type="Proteomes" id="UP000304148"/>
    </source>
</evidence>
<evidence type="ECO:0008006" key="11">
    <source>
        <dbReference type="Google" id="ProtNLM"/>
    </source>
</evidence>
<dbReference type="PANTHER" id="PTHR34582:SF7">
    <property type="entry name" value="UPF0702 TRANSMEMBRANE PROTEIN YDFS"/>
    <property type="match status" value="1"/>
</dbReference>
<dbReference type="Pfam" id="PF20730">
    <property type="entry name" value="YetF_N"/>
    <property type="match status" value="1"/>
</dbReference>
<evidence type="ECO:0000256" key="2">
    <source>
        <dbReference type="ARBA" id="ARBA00006448"/>
    </source>
</evidence>
<evidence type="ECO:0000256" key="4">
    <source>
        <dbReference type="ARBA" id="ARBA00022692"/>
    </source>
</evidence>